<keyword evidence="2" id="KW-1185">Reference proteome</keyword>
<dbReference type="PANTHER" id="PTHR43434:SF1">
    <property type="entry name" value="PHOSPHOGLYCOLATE PHOSPHATASE"/>
    <property type="match status" value="1"/>
</dbReference>
<dbReference type="SUPFAM" id="SSF56784">
    <property type="entry name" value="HAD-like"/>
    <property type="match status" value="1"/>
</dbReference>
<dbReference type="EMBL" id="JANUCP010000002">
    <property type="protein sequence ID" value="MCS3918733.1"/>
    <property type="molecule type" value="Genomic_DNA"/>
</dbReference>
<dbReference type="SFLD" id="SFLDG01129">
    <property type="entry name" value="C1.5:_HAD__Beta-PGM__Phosphata"/>
    <property type="match status" value="1"/>
</dbReference>
<dbReference type="InterPro" id="IPR023214">
    <property type="entry name" value="HAD_sf"/>
</dbReference>
<evidence type="ECO:0000313" key="2">
    <source>
        <dbReference type="Proteomes" id="UP001204798"/>
    </source>
</evidence>
<comment type="caution">
    <text evidence="1">The sequence shown here is derived from an EMBL/GenBank/DDBJ whole genome shotgun (WGS) entry which is preliminary data.</text>
</comment>
<evidence type="ECO:0000313" key="1">
    <source>
        <dbReference type="EMBL" id="MCS3918733.1"/>
    </source>
</evidence>
<gene>
    <name evidence="1" type="ORF">M2350_001133</name>
</gene>
<accession>A0ABT2EPA8</accession>
<dbReference type="Proteomes" id="UP001204798">
    <property type="component" value="Unassembled WGS sequence"/>
</dbReference>
<dbReference type="Pfam" id="PF00702">
    <property type="entry name" value="Hydrolase"/>
    <property type="match status" value="1"/>
</dbReference>
<dbReference type="PANTHER" id="PTHR43434">
    <property type="entry name" value="PHOSPHOGLYCOLATE PHOSPHATASE"/>
    <property type="match status" value="1"/>
</dbReference>
<dbReference type="InterPro" id="IPR050155">
    <property type="entry name" value="HAD-like_hydrolase_sf"/>
</dbReference>
<dbReference type="Gene3D" id="3.40.50.1000">
    <property type="entry name" value="HAD superfamily/HAD-like"/>
    <property type="match status" value="1"/>
</dbReference>
<protein>
    <submittedName>
        <fullName evidence="1">Phosphoglycolate phosphatase-like HAD superfamily hydrolase</fullName>
    </submittedName>
</protein>
<dbReference type="RefSeq" id="WP_259094767.1">
    <property type="nucleotide sequence ID" value="NZ_CP130454.1"/>
</dbReference>
<sequence>MREASKLKAGELLPNSQRIIVLNPDIPRGKIKCALFDFDGTLSLLRAGWQDVMVPMMVEILLELNTGETKEELTALVRDFVDRLTGKQTIYQMLRLCEEIRKRGGTPKDPLEYKREYHERLWKVIRDRVEGVKSGRIPKDRMLVPYARQLLEALKERGVVMYLASGTDTEYVLDEAEALDIAKYFDGGIYGAIDEWEKFDKDILIRRILTQHKLSGPELVAFGDGFVEIEETKKVGGIAVGVASDEFNPGNWNDWKRKRLTEAGADLLIPDYSEWQILLAFLFCEPPFD</sequence>
<name>A0ABT2EPA8_9BACT</name>
<proteinExistence type="predicted"/>
<dbReference type="InterPro" id="IPR036412">
    <property type="entry name" value="HAD-like_sf"/>
</dbReference>
<dbReference type="SFLD" id="SFLDS00003">
    <property type="entry name" value="Haloacid_Dehalogenase"/>
    <property type="match status" value="1"/>
</dbReference>
<organism evidence="1 2">
    <name type="scientific">Candidatus Fervidibacter sacchari</name>
    <dbReference type="NCBI Taxonomy" id="1448929"/>
    <lineage>
        <taxon>Bacteria</taxon>
        <taxon>Candidatus Fervidibacterota</taxon>
        <taxon>Candidatus Fervidibacter</taxon>
    </lineage>
</organism>
<reference evidence="1 2" key="1">
    <citation type="submission" date="2022-08" db="EMBL/GenBank/DDBJ databases">
        <title>Bacterial and archaeal communities from various locations to study Microbial Dark Matter (Phase II).</title>
        <authorList>
            <person name="Stepanauskas R."/>
        </authorList>
    </citation>
    <scope>NUCLEOTIDE SEQUENCE [LARGE SCALE GENOMIC DNA]</scope>
    <source>
        <strain evidence="1 2">PD1</strain>
    </source>
</reference>